<dbReference type="NCBIfam" id="TIGR00693">
    <property type="entry name" value="thiE"/>
    <property type="match status" value="1"/>
</dbReference>
<dbReference type="Proteomes" id="UP000236721">
    <property type="component" value="Unassembled WGS sequence"/>
</dbReference>
<dbReference type="InterPro" id="IPR022998">
    <property type="entry name" value="ThiamineP_synth_TenI"/>
</dbReference>
<feature type="domain" description="Thiamine phosphate synthase/TenI" evidence="12">
    <location>
        <begin position="214"/>
        <end position="391"/>
    </location>
</feature>
<reference evidence="14" key="1">
    <citation type="submission" date="2016-10" db="EMBL/GenBank/DDBJ databases">
        <authorList>
            <person name="Varghese N."/>
            <person name="Submissions S."/>
        </authorList>
    </citation>
    <scope>NUCLEOTIDE SEQUENCE [LARGE SCALE GENOMIC DNA]</scope>
    <source>
        <strain evidence="14">CGMCC 1.7062</strain>
    </source>
</reference>
<dbReference type="EMBL" id="FNVG01000052">
    <property type="protein sequence ID" value="SEG74966.1"/>
    <property type="molecule type" value="Genomic_DNA"/>
</dbReference>
<dbReference type="NCBIfam" id="NF002904">
    <property type="entry name" value="PRK03512.1"/>
    <property type="match status" value="1"/>
</dbReference>
<dbReference type="PANTHER" id="PTHR20857:SF15">
    <property type="entry name" value="THIAMINE-PHOSPHATE SYNTHASE"/>
    <property type="match status" value="1"/>
</dbReference>
<evidence type="ECO:0000313" key="13">
    <source>
        <dbReference type="EMBL" id="SEG74966.1"/>
    </source>
</evidence>
<comment type="similarity">
    <text evidence="10">Belongs to the thiamine-phosphate synthase family.</text>
</comment>
<dbReference type="InterPro" id="IPR013785">
    <property type="entry name" value="Aldolase_TIM"/>
</dbReference>
<dbReference type="Gene3D" id="3.20.20.70">
    <property type="entry name" value="Aldolase class I"/>
    <property type="match status" value="1"/>
</dbReference>
<keyword evidence="6 10" id="KW-0784">Thiamine biosynthesis</keyword>
<dbReference type="EC" id="2.5.1.3" evidence="10"/>
<name>A0A1H6CRE9_9VIBR</name>
<comment type="pathway">
    <text evidence="2 11">Cofactor biosynthesis; thiamine diphosphate biosynthesis; thiamine phosphate from 4-amino-2-methyl-5-diphosphomethylpyrimidine and 4-methyl-5-(2-phosphoethyl)-thiazole: step 1/1.</text>
</comment>
<dbReference type="Pfam" id="PF02581">
    <property type="entry name" value="TMP-TENI"/>
    <property type="match status" value="1"/>
</dbReference>
<dbReference type="GO" id="GO:0009228">
    <property type="term" value="P:thiamine biosynthetic process"/>
    <property type="evidence" value="ECO:0007669"/>
    <property type="project" value="UniProtKB-KW"/>
</dbReference>
<dbReference type="GO" id="GO:0005737">
    <property type="term" value="C:cytoplasm"/>
    <property type="evidence" value="ECO:0007669"/>
    <property type="project" value="TreeGrafter"/>
</dbReference>
<dbReference type="GO" id="GO:0009229">
    <property type="term" value="P:thiamine diphosphate biosynthetic process"/>
    <property type="evidence" value="ECO:0007669"/>
    <property type="project" value="UniProtKB-UniPathway"/>
</dbReference>
<evidence type="ECO:0000256" key="4">
    <source>
        <dbReference type="ARBA" id="ARBA00022723"/>
    </source>
</evidence>
<protein>
    <recommendedName>
        <fullName evidence="10">Thiamine-phosphate synthase</fullName>
        <ecNumber evidence="10">2.5.1.3</ecNumber>
    </recommendedName>
    <alternativeName>
        <fullName evidence="10">Thiamine-phosphate pyrophosphorylase</fullName>
    </alternativeName>
</protein>
<evidence type="ECO:0000256" key="10">
    <source>
        <dbReference type="RuleBase" id="RU003826"/>
    </source>
</evidence>
<evidence type="ECO:0000259" key="12">
    <source>
        <dbReference type="Pfam" id="PF02581"/>
    </source>
</evidence>
<organism evidence="13 14">
    <name type="scientific">Vibrio hangzhouensis</name>
    <dbReference type="NCBI Taxonomy" id="462991"/>
    <lineage>
        <taxon>Bacteria</taxon>
        <taxon>Pseudomonadati</taxon>
        <taxon>Pseudomonadota</taxon>
        <taxon>Gammaproteobacteria</taxon>
        <taxon>Vibrionales</taxon>
        <taxon>Vibrionaceae</taxon>
        <taxon>Vibrio</taxon>
    </lineage>
</organism>
<dbReference type="UniPathway" id="UPA00060">
    <property type="reaction ID" value="UER00141"/>
</dbReference>
<evidence type="ECO:0000256" key="9">
    <source>
        <dbReference type="ARBA" id="ARBA00047883"/>
    </source>
</evidence>
<evidence type="ECO:0000313" key="14">
    <source>
        <dbReference type="Proteomes" id="UP000236721"/>
    </source>
</evidence>
<dbReference type="PANTHER" id="PTHR20857">
    <property type="entry name" value="THIAMINE-PHOSPHATE PYROPHOSPHORYLASE"/>
    <property type="match status" value="1"/>
</dbReference>
<evidence type="ECO:0000256" key="6">
    <source>
        <dbReference type="ARBA" id="ARBA00022977"/>
    </source>
</evidence>
<evidence type="ECO:0000256" key="2">
    <source>
        <dbReference type="ARBA" id="ARBA00005165"/>
    </source>
</evidence>
<evidence type="ECO:0000256" key="8">
    <source>
        <dbReference type="ARBA" id="ARBA00047851"/>
    </source>
</evidence>
<dbReference type="GO" id="GO:0046872">
    <property type="term" value="F:metal ion binding"/>
    <property type="evidence" value="ECO:0007669"/>
    <property type="project" value="UniProtKB-KW"/>
</dbReference>
<keyword evidence="5" id="KW-0460">Magnesium</keyword>
<keyword evidence="14" id="KW-1185">Reference proteome</keyword>
<dbReference type="GO" id="GO:0004789">
    <property type="term" value="F:thiamine-phosphate diphosphorylase activity"/>
    <property type="evidence" value="ECO:0007669"/>
    <property type="project" value="UniProtKB-EC"/>
</dbReference>
<accession>A0A1H6CRE9</accession>
<dbReference type="RefSeq" id="WP_244183184.1">
    <property type="nucleotide sequence ID" value="NZ_FNVG01000052.1"/>
</dbReference>
<sequence>MKLILPSGSHTLRTHILSVLSLAKQVGFSTDNITVSCSDDLYTIIVQQGDNARHISADILGSIFNSESSTNERDVRIRYLHDMSESQLSTSLEAAQQGDVFVDVVTASQWLDVWSCRERVIKASAAASSVNDHTKHLAWLVVSIALDFPLEDAVMVARAGCVSRETWPSHLNQFPKPVIENANLDIRVGWAVEASSLPFPTVSKSKLGLYPVVDSVDWVAKLLDLGIKTVQLRIKQSDSPDLEQQIVQAIELGTKYRAQVFINDYWQLAIKHGAYGVHLGQEDIEIANLKLLAEQGIALGLSTHGYYELLRIIQINPSYIALGHIFPTTTKEMPSKPQGLIKLGLYQRLIDSIPYGKQMGYPTVAIGGIDLQTATAVWNCGVTSLAVVRAITLADDVHDVIQQFHTIMDGGRDG</sequence>
<comment type="catalytic activity">
    <reaction evidence="8 10">
        <text>2-(2-carboxy-4-methylthiazol-5-yl)ethyl phosphate + 4-amino-2-methyl-5-(diphosphooxymethyl)pyrimidine + 2 H(+) = thiamine phosphate + CO2 + diphosphate</text>
        <dbReference type="Rhea" id="RHEA:47848"/>
        <dbReference type="ChEBI" id="CHEBI:15378"/>
        <dbReference type="ChEBI" id="CHEBI:16526"/>
        <dbReference type="ChEBI" id="CHEBI:33019"/>
        <dbReference type="ChEBI" id="CHEBI:37575"/>
        <dbReference type="ChEBI" id="CHEBI:57841"/>
        <dbReference type="ChEBI" id="CHEBI:62890"/>
        <dbReference type="EC" id="2.5.1.3"/>
    </reaction>
</comment>
<proteinExistence type="inferred from homology"/>
<dbReference type="SUPFAM" id="SSF51391">
    <property type="entry name" value="Thiamin phosphate synthase"/>
    <property type="match status" value="1"/>
</dbReference>
<dbReference type="InterPro" id="IPR036206">
    <property type="entry name" value="ThiamineP_synth_sf"/>
</dbReference>
<keyword evidence="4" id="KW-0479">Metal-binding</keyword>
<gene>
    <name evidence="13" type="ORF">SAMN04488244_1526</name>
</gene>
<keyword evidence="3 10" id="KW-0808">Transferase</keyword>
<dbReference type="InterPro" id="IPR034291">
    <property type="entry name" value="TMP_synthase"/>
</dbReference>
<comment type="cofactor">
    <cofactor evidence="1">
        <name>Mg(2+)</name>
        <dbReference type="ChEBI" id="CHEBI:18420"/>
    </cofactor>
</comment>
<evidence type="ECO:0000256" key="11">
    <source>
        <dbReference type="RuleBase" id="RU004253"/>
    </source>
</evidence>
<evidence type="ECO:0000256" key="1">
    <source>
        <dbReference type="ARBA" id="ARBA00001946"/>
    </source>
</evidence>
<evidence type="ECO:0000256" key="3">
    <source>
        <dbReference type="ARBA" id="ARBA00022679"/>
    </source>
</evidence>
<dbReference type="AlphaFoldDB" id="A0A1H6CRE9"/>
<evidence type="ECO:0000256" key="7">
    <source>
        <dbReference type="ARBA" id="ARBA00047334"/>
    </source>
</evidence>
<comment type="catalytic activity">
    <reaction evidence="9 10">
        <text>2-[(2R,5Z)-2-carboxy-4-methylthiazol-5(2H)-ylidene]ethyl phosphate + 4-amino-2-methyl-5-(diphosphooxymethyl)pyrimidine + 2 H(+) = thiamine phosphate + CO2 + diphosphate</text>
        <dbReference type="Rhea" id="RHEA:47844"/>
        <dbReference type="ChEBI" id="CHEBI:15378"/>
        <dbReference type="ChEBI" id="CHEBI:16526"/>
        <dbReference type="ChEBI" id="CHEBI:33019"/>
        <dbReference type="ChEBI" id="CHEBI:37575"/>
        <dbReference type="ChEBI" id="CHEBI:57841"/>
        <dbReference type="ChEBI" id="CHEBI:62899"/>
        <dbReference type="EC" id="2.5.1.3"/>
    </reaction>
</comment>
<dbReference type="FunFam" id="3.20.20.70:FF:000064">
    <property type="entry name" value="Thiamine-phosphate synthase"/>
    <property type="match status" value="1"/>
</dbReference>
<dbReference type="CDD" id="cd00564">
    <property type="entry name" value="TMP_TenI"/>
    <property type="match status" value="1"/>
</dbReference>
<comment type="catalytic activity">
    <reaction evidence="7 10">
        <text>4-methyl-5-(2-phosphooxyethyl)-thiazole + 4-amino-2-methyl-5-(diphosphooxymethyl)pyrimidine + H(+) = thiamine phosphate + diphosphate</text>
        <dbReference type="Rhea" id="RHEA:22328"/>
        <dbReference type="ChEBI" id="CHEBI:15378"/>
        <dbReference type="ChEBI" id="CHEBI:33019"/>
        <dbReference type="ChEBI" id="CHEBI:37575"/>
        <dbReference type="ChEBI" id="CHEBI:57841"/>
        <dbReference type="ChEBI" id="CHEBI:58296"/>
        <dbReference type="EC" id="2.5.1.3"/>
    </reaction>
</comment>
<evidence type="ECO:0000256" key="5">
    <source>
        <dbReference type="ARBA" id="ARBA00022842"/>
    </source>
</evidence>
<dbReference type="NCBIfam" id="NF008933">
    <property type="entry name" value="PRK12290.1"/>
    <property type="match status" value="1"/>
</dbReference>